<evidence type="ECO:0000313" key="1">
    <source>
        <dbReference type="EMBL" id="CAD8111700.1"/>
    </source>
</evidence>
<sequence length="170" mass="20326">MYQILKNQSYYIMNLNQLIDVEFIEIMNRIKSLINKNLVCISAISFVVINQIPLEVDLTNVVMVRFQGNVSNFENSILNLIIFIISKSIKCELKQRYIFQMIFKKIDHLFNLCNKNMELLMLQKVIIKDRILLVVRLLNKQIQVIFQILNLDWEFQEWLNRFNNIIIGKQ</sequence>
<evidence type="ECO:0000313" key="2">
    <source>
        <dbReference type="Proteomes" id="UP000692954"/>
    </source>
</evidence>
<name>A0A8S1QBG7_9CILI</name>
<comment type="caution">
    <text evidence="1">The sequence shown here is derived from an EMBL/GenBank/DDBJ whole genome shotgun (WGS) entry which is preliminary data.</text>
</comment>
<protein>
    <submittedName>
        <fullName evidence="1">Uncharacterized protein</fullName>
    </submittedName>
</protein>
<dbReference type="Proteomes" id="UP000692954">
    <property type="component" value="Unassembled WGS sequence"/>
</dbReference>
<keyword evidence="2" id="KW-1185">Reference proteome</keyword>
<accession>A0A8S1QBG7</accession>
<organism evidence="1 2">
    <name type="scientific">Paramecium sonneborni</name>
    <dbReference type="NCBI Taxonomy" id="65129"/>
    <lineage>
        <taxon>Eukaryota</taxon>
        <taxon>Sar</taxon>
        <taxon>Alveolata</taxon>
        <taxon>Ciliophora</taxon>
        <taxon>Intramacronucleata</taxon>
        <taxon>Oligohymenophorea</taxon>
        <taxon>Peniculida</taxon>
        <taxon>Parameciidae</taxon>
        <taxon>Paramecium</taxon>
    </lineage>
</organism>
<dbReference type="EMBL" id="CAJJDN010000099">
    <property type="protein sequence ID" value="CAD8111700.1"/>
    <property type="molecule type" value="Genomic_DNA"/>
</dbReference>
<gene>
    <name evidence="1" type="ORF">PSON_ATCC_30995.1.T0990005</name>
</gene>
<reference evidence="1" key="1">
    <citation type="submission" date="2021-01" db="EMBL/GenBank/DDBJ databases">
        <authorList>
            <consortium name="Genoscope - CEA"/>
            <person name="William W."/>
        </authorList>
    </citation>
    <scope>NUCLEOTIDE SEQUENCE</scope>
</reference>
<dbReference type="AlphaFoldDB" id="A0A8S1QBG7"/>
<proteinExistence type="predicted"/>